<dbReference type="SUPFAM" id="SSF53335">
    <property type="entry name" value="S-adenosyl-L-methionine-dependent methyltransferases"/>
    <property type="match status" value="1"/>
</dbReference>
<dbReference type="PANTHER" id="PTHR43542:SF1">
    <property type="entry name" value="METHYLTRANSFERASE"/>
    <property type="match status" value="1"/>
</dbReference>
<reference evidence="3 4" key="1">
    <citation type="submission" date="2023-06" db="EMBL/GenBank/DDBJ databases">
        <title>Campylobacter magnum sp. nov., isolated from cecal contents of domestic pigs (Sus scrofa domesticus).</title>
        <authorList>
            <person name="Papic B."/>
            <person name="Gruntar I."/>
        </authorList>
    </citation>
    <scope>NUCLEOTIDE SEQUENCE [LARGE SCALE GENOMIC DNA]</scope>
    <source>
        <strain evidence="4">34484-21</strain>
    </source>
</reference>
<dbReference type="InterPro" id="IPR029063">
    <property type="entry name" value="SAM-dependent_MTases_sf"/>
</dbReference>
<evidence type="ECO:0000256" key="1">
    <source>
        <dbReference type="ARBA" id="ARBA00022603"/>
    </source>
</evidence>
<dbReference type="InterPro" id="IPR004398">
    <property type="entry name" value="RNA_MeTrfase_RsmD"/>
</dbReference>
<keyword evidence="2" id="KW-0808">Transferase</keyword>
<dbReference type="Pfam" id="PF03602">
    <property type="entry name" value="Cons_hypoth95"/>
    <property type="match status" value="1"/>
</dbReference>
<gene>
    <name evidence="3" type="ORF">Q2362_07130</name>
</gene>
<proteinExistence type="predicted"/>
<dbReference type="PANTHER" id="PTHR43542">
    <property type="entry name" value="METHYLTRANSFERASE"/>
    <property type="match status" value="1"/>
</dbReference>
<dbReference type="Gene3D" id="3.40.50.150">
    <property type="entry name" value="Vaccinia Virus protein VP39"/>
    <property type="match status" value="1"/>
</dbReference>
<dbReference type="Proteomes" id="UP001171111">
    <property type="component" value="Unassembled WGS sequence"/>
</dbReference>
<accession>A0ABT8T9E9</accession>
<evidence type="ECO:0000313" key="3">
    <source>
        <dbReference type="EMBL" id="MDO2409870.1"/>
    </source>
</evidence>
<dbReference type="GO" id="GO:0032259">
    <property type="term" value="P:methylation"/>
    <property type="evidence" value="ECO:0007669"/>
    <property type="project" value="UniProtKB-KW"/>
</dbReference>
<sequence length="200" mass="22411">MQNKQDSYEINIASGALKGRKITLLSSEKTRSTKSIVADSFFDSLRDEVRDSVFAELFGGCGLMAVRALSEGASRAFAFEKDKASFGVLSKNRKNLGLDERFEIFLGDTFSLALDTLNGSKIKNWNSRFILYLDPPFSIREGFDNIYEKCVDLLSKLDPDIAVFEHLSSVTLPKSIGKLTLKKSKKFGKTTLSYFFNEKV</sequence>
<dbReference type="GO" id="GO:0008168">
    <property type="term" value="F:methyltransferase activity"/>
    <property type="evidence" value="ECO:0007669"/>
    <property type="project" value="UniProtKB-KW"/>
</dbReference>
<protein>
    <submittedName>
        <fullName evidence="3">RsmD family RNA methyltransferase</fullName>
    </submittedName>
</protein>
<keyword evidence="4" id="KW-1185">Reference proteome</keyword>
<keyword evidence="1 3" id="KW-0489">Methyltransferase</keyword>
<evidence type="ECO:0000313" key="4">
    <source>
        <dbReference type="Proteomes" id="UP001171111"/>
    </source>
</evidence>
<name>A0ABT8T9E9_9BACT</name>
<comment type="caution">
    <text evidence="3">The sequence shown here is derived from an EMBL/GenBank/DDBJ whole genome shotgun (WGS) entry which is preliminary data.</text>
</comment>
<dbReference type="PIRSF" id="PIRSF004553">
    <property type="entry name" value="CHP00095"/>
    <property type="match status" value="1"/>
</dbReference>
<dbReference type="EMBL" id="JAULJQ010000008">
    <property type="protein sequence ID" value="MDO2409870.1"/>
    <property type="molecule type" value="Genomic_DNA"/>
</dbReference>
<evidence type="ECO:0000256" key="2">
    <source>
        <dbReference type="ARBA" id="ARBA00022679"/>
    </source>
</evidence>
<dbReference type="RefSeq" id="WP_302244639.1">
    <property type="nucleotide sequence ID" value="NZ_JAULJQ010000008.1"/>
</dbReference>
<organism evidence="3 4">
    <name type="scientific">Campylobacter magnus</name>
    <dbReference type="NCBI Taxonomy" id="3026462"/>
    <lineage>
        <taxon>Bacteria</taxon>
        <taxon>Pseudomonadati</taxon>
        <taxon>Campylobacterota</taxon>
        <taxon>Epsilonproteobacteria</taxon>
        <taxon>Campylobacterales</taxon>
        <taxon>Campylobacteraceae</taxon>
        <taxon>Campylobacter</taxon>
    </lineage>
</organism>